<evidence type="ECO:0000259" key="5">
    <source>
        <dbReference type="Pfam" id="PF04542"/>
    </source>
</evidence>
<evidence type="ECO:0000313" key="7">
    <source>
        <dbReference type="EMBL" id="MDC7135626.1"/>
    </source>
</evidence>
<dbReference type="CDD" id="cd06171">
    <property type="entry name" value="Sigma70_r4"/>
    <property type="match status" value="1"/>
</dbReference>
<organism evidence="7 8">
    <name type="scientific">Bacteroides zhangwenhongii</name>
    <dbReference type="NCBI Taxonomy" id="2650157"/>
    <lineage>
        <taxon>Bacteria</taxon>
        <taxon>Pseudomonadati</taxon>
        <taxon>Bacteroidota</taxon>
        <taxon>Bacteroidia</taxon>
        <taxon>Bacteroidales</taxon>
        <taxon>Bacteroidaceae</taxon>
        <taxon>Bacteroides</taxon>
    </lineage>
</organism>
<evidence type="ECO:0000259" key="6">
    <source>
        <dbReference type="Pfam" id="PF08281"/>
    </source>
</evidence>
<dbReference type="InterPro" id="IPR036388">
    <property type="entry name" value="WH-like_DNA-bd_sf"/>
</dbReference>
<keyword evidence="4" id="KW-0804">Transcription</keyword>
<comment type="similarity">
    <text evidence="1">Belongs to the sigma-70 factor family. ECF subfamily.</text>
</comment>
<dbReference type="Gene3D" id="1.10.10.10">
    <property type="entry name" value="Winged helix-like DNA-binding domain superfamily/Winged helix DNA-binding domain"/>
    <property type="match status" value="1"/>
</dbReference>
<keyword evidence="8" id="KW-1185">Reference proteome</keyword>
<dbReference type="InterPro" id="IPR013324">
    <property type="entry name" value="RNA_pol_sigma_r3/r4-like"/>
</dbReference>
<dbReference type="Pfam" id="PF04542">
    <property type="entry name" value="Sigma70_r2"/>
    <property type="match status" value="1"/>
</dbReference>
<evidence type="ECO:0000256" key="1">
    <source>
        <dbReference type="ARBA" id="ARBA00010641"/>
    </source>
</evidence>
<dbReference type="InterPro" id="IPR014284">
    <property type="entry name" value="RNA_pol_sigma-70_dom"/>
</dbReference>
<evidence type="ECO:0000256" key="4">
    <source>
        <dbReference type="ARBA" id="ARBA00023163"/>
    </source>
</evidence>
<keyword evidence="3" id="KW-0731">Sigma factor</keyword>
<dbReference type="InterPro" id="IPR013249">
    <property type="entry name" value="RNA_pol_sigma70_r4_t2"/>
</dbReference>
<dbReference type="Gene3D" id="1.10.1740.10">
    <property type="match status" value="1"/>
</dbReference>
<dbReference type="SUPFAM" id="SSF88659">
    <property type="entry name" value="Sigma3 and sigma4 domains of RNA polymerase sigma factors"/>
    <property type="match status" value="1"/>
</dbReference>
<dbReference type="Proteomes" id="UP001215398">
    <property type="component" value="Unassembled WGS sequence"/>
</dbReference>
<dbReference type="Pfam" id="PF08281">
    <property type="entry name" value="Sigma70_r4_2"/>
    <property type="match status" value="1"/>
</dbReference>
<reference evidence="7 8" key="1">
    <citation type="submission" date="2023-01" db="EMBL/GenBank/DDBJ databases">
        <title>Exploring GABA producing Bacteroides strains toward improving mental health.</title>
        <authorList>
            <person name="Yousuf B."/>
            <person name="Bouhlel N.E."/>
            <person name="Mottawea W."/>
            <person name="Hammami R."/>
        </authorList>
    </citation>
    <scope>NUCLEOTIDE SEQUENCE [LARGE SCALE GENOMIC DNA]</scope>
    <source>
        <strain evidence="7 8">UO.H1054</strain>
    </source>
</reference>
<sequence>MPIDDLTLWQRFIEGDEEAYAIIYDRHMSSLYSYGTCFTTDKCLVEDCIHDLFVKLYQNRKNLNKTANVKFYLLTALKHQLYNALRNKLDTVSLEDGPIFRIEYTIEDRMIEREQDISQKERILEMLQTLNPHQKEIIYYRFEEGLSYEEIGTLMNMKTQSVQNSVQRAFKKLRETFSADDALLFLLFFTTT</sequence>
<gene>
    <name evidence="7" type="ORF">PQG98_04600</name>
</gene>
<feature type="domain" description="RNA polymerase sigma-70 region 2" evidence="5">
    <location>
        <begin position="23"/>
        <end position="87"/>
    </location>
</feature>
<feature type="domain" description="RNA polymerase sigma factor 70 region 4 type 2" evidence="6">
    <location>
        <begin position="121"/>
        <end position="173"/>
    </location>
</feature>
<dbReference type="InterPro" id="IPR013325">
    <property type="entry name" value="RNA_pol_sigma_r2"/>
</dbReference>
<dbReference type="InterPro" id="IPR007627">
    <property type="entry name" value="RNA_pol_sigma70_r2"/>
</dbReference>
<protein>
    <submittedName>
        <fullName evidence="7">Sigma-70 family RNA polymerase sigma factor</fullName>
    </submittedName>
</protein>
<dbReference type="InterPro" id="IPR039425">
    <property type="entry name" value="RNA_pol_sigma-70-like"/>
</dbReference>
<proteinExistence type="inferred from homology"/>
<dbReference type="EMBL" id="JAQPYS010000032">
    <property type="protein sequence ID" value="MDC7135626.1"/>
    <property type="molecule type" value="Genomic_DNA"/>
</dbReference>
<keyword evidence="2" id="KW-0805">Transcription regulation</keyword>
<dbReference type="PANTHER" id="PTHR43133">
    <property type="entry name" value="RNA POLYMERASE ECF-TYPE SIGMA FACTO"/>
    <property type="match status" value="1"/>
</dbReference>
<name>A0ABT5H4W2_9BACE</name>
<dbReference type="RefSeq" id="WP_272719789.1">
    <property type="nucleotide sequence ID" value="NZ_JAQPYS010000032.1"/>
</dbReference>
<evidence type="ECO:0000313" key="8">
    <source>
        <dbReference type="Proteomes" id="UP001215398"/>
    </source>
</evidence>
<comment type="caution">
    <text evidence="7">The sequence shown here is derived from an EMBL/GenBank/DDBJ whole genome shotgun (WGS) entry which is preliminary data.</text>
</comment>
<evidence type="ECO:0000256" key="2">
    <source>
        <dbReference type="ARBA" id="ARBA00023015"/>
    </source>
</evidence>
<accession>A0ABT5H4W2</accession>
<evidence type="ECO:0000256" key="3">
    <source>
        <dbReference type="ARBA" id="ARBA00023082"/>
    </source>
</evidence>
<dbReference type="PANTHER" id="PTHR43133:SF46">
    <property type="entry name" value="RNA POLYMERASE SIGMA-70 FACTOR ECF SUBFAMILY"/>
    <property type="match status" value="1"/>
</dbReference>
<dbReference type="NCBIfam" id="TIGR02937">
    <property type="entry name" value="sigma70-ECF"/>
    <property type="match status" value="1"/>
</dbReference>
<dbReference type="SUPFAM" id="SSF88946">
    <property type="entry name" value="Sigma2 domain of RNA polymerase sigma factors"/>
    <property type="match status" value="1"/>
</dbReference>